<keyword evidence="9" id="KW-0406">Ion transport</keyword>
<dbReference type="InterPro" id="IPR045863">
    <property type="entry name" value="CorA_TM1_TM2"/>
</dbReference>
<evidence type="ECO:0000256" key="11">
    <source>
        <dbReference type="SAM" id="Phobius"/>
    </source>
</evidence>
<dbReference type="GO" id="GO:0015087">
    <property type="term" value="F:cobalt ion transmembrane transporter activity"/>
    <property type="evidence" value="ECO:0007669"/>
    <property type="project" value="TreeGrafter"/>
</dbReference>
<accession>A0A0R3M670</accession>
<evidence type="ECO:0000256" key="6">
    <source>
        <dbReference type="ARBA" id="ARBA00022692"/>
    </source>
</evidence>
<evidence type="ECO:0000256" key="5">
    <source>
        <dbReference type="ARBA" id="ARBA00022519"/>
    </source>
</evidence>
<dbReference type="OrthoDB" id="9803484at2"/>
<dbReference type="Gene3D" id="3.30.460.20">
    <property type="entry name" value="CorA soluble domain-like"/>
    <property type="match status" value="1"/>
</dbReference>
<evidence type="ECO:0000256" key="2">
    <source>
        <dbReference type="ARBA" id="ARBA00009765"/>
    </source>
</evidence>
<evidence type="ECO:0000256" key="1">
    <source>
        <dbReference type="ARBA" id="ARBA00004651"/>
    </source>
</evidence>
<reference evidence="12 13" key="1">
    <citation type="submission" date="2014-03" db="EMBL/GenBank/DDBJ databases">
        <title>Bradyrhizobium valentinum sp. nov., isolated from effective nodules of Lupinus mariae-josephae, a lupine endemic of basic-lime soils in Eastern Spain.</title>
        <authorList>
            <person name="Duran D."/>
            <person name="Rey L."/>
            <person name="Navarro A."/>
            <person name="Busquets A."/>
            <person name="Imperial J."/>
            <person name="Ruiz-Argueso T."/>
        </authorList>
    </citation>
    <scope>NUCLEOTIDE SEQUENCE [LARGE SCALE GENOMIC DNA]</scope>
    <source>
        <strain evidence="12 13">CCBAU 23086</strain>
    </source>
</reference>
<organism evidence="12 13">
    <name type="scientific">Bradyrhizobium lablabi</name>
    <dbReference type="NCBI Taxonomy" id="722472"/>
    <lineage>
        <taxon>Bacteria</taxon>
        <taxon>Pseudomonadati</taxon>
        <taxon>Pseudomonadota</taxon>
        <taxon>Alphaproteobacteria</taxon>
        <taxon>Hyphomicrobiales</taxon>
        <taxon>Nitrobacteraceae</taxon>
        <taxon>Bradyrhizobium</taxon>
    </lineage>
</organism>
<evidence type="ECO:0000313" key="13">
    <source>
        <dbReference type="Proteomes" id="UP000051660"/>
    </source>
</evidence>
<evidence type="ECO:0000256" key="10">
    <source>
        <dbReference type="ARBA" id="ARBA00023136"/>
    </source>
</evidence>
<dbReference type="SUPFAM" id="SSF144083">
    <property type="entry name" value="Magnesium transport protein CorA, transmembrane region"/>
    <property type="match status" value="1"/>
</dbReference>
<dbReference type="Gene3D" id="1.20.58.340">
    <property type="entry name" value="Magnesium transport protein CorA, transmembrane region"/>
    <property type="match status" value="2"/>
</dbReference>
<comment type="similarity">
    <text evidence="2">Belongs to the CorA metal ion transporter (MIT) (TC 1.A.35) family.</text>
</comment>
<protein>
    <submittedName>
        <fullName evidence="12">Cobalt transporter</fullName>
    </submittedName>
</protein>
<dbReference type="GO" id="GO:0050897">
    <property type="term" value="F:cobalt ion binding"/>
    <property type="evidence" value="ECO:0007669"/>
    <property type="project" value="TreeGrafter"/>
</dbReference>
<dbReference type="SUPFAM" id="SSF143865">
    <property type="entry name" value="CorA soluble domain-like"/>
    <property type="match status" value="1"/>
</dbReference>
<keyword evidence="6 11" id="KW-0812">Transmembrane</keyword>
<evidence type="ECO:0000256" key="9">
    <source>
        <dbReference type="ARBA" id="ARBA00023065"/>
    </source>
</evidence>
<dbReference type="InterPro" id="IPR002523">
    <property type="entry name" value="MgTranspt_CorA/ZnTranspt_ZntB"/>
</dbReference>
<keyword evidence="8 11" id="KW-1133">Transmembrane helix</keyword>
<dbReference type="InterPro" id="IPR045861">
    <property type="entry name" value="CorA_cytoplasmic_dom"/>
</dbReference>
<dbReference type="GO" id="GO:0005886">
    <property type="term" value="C:plasma membrane"/>
    <property type="evidence" value="ECO:0007669"/>
    <property type="project" value="UniProtKB-SubCell"/>
</dbReference>
<gene>
    <name evidence="12" type="ORF">CQ14_04050</name>
</gene>
<keyword evidence="7" id="KW-0862">Zinc</keyword>
<sequence length="347" mass="38317">MRADTSVADAITESGHSPPPPVSALVPGLVWAFYVHSDGTAESLPVDQPMPSSHGGLLWLHFNLADARALLWLTTADLGVPTAARTLLLSKDTYQQLHTVDDCVYGVISDLLRDVGEATEDTGYLRFVMTERILVSGRHHALCAVDATRRALEAGHRIESSAALLETIVEHVADTMDGIADRVAQALDDLEEKVLSDGPTDLRQSLGRLRRTCARLHRQLSGLRIVFHRFEQKHLDDLKPALRLRAGKLAQRLDGLDHTIVEMRERSRLLQEELHLKIEEQGNDNIRVLSVLTALLMPPTLVTGIFGMNTKGLPFTDLETAFLWAASLLVLSSLAAYLIMKRIGIIR</sequence>
<comment type="subcellular location">
    <subcellularLocation>
        <location evidence="1">Cell membrane</location>
        <topology evidence="1">Multi-pass membrane protein</topology>
    </subcellularLocation>
</comment>
<keyword evidence="5" id="KW-0997">Cell inner membrane</keyword>
<keyword evidence="3" id="KW-0813">Transport</keyword>
<dbReference type="AlphaFoldDB" id="A0A0R3M670"/>
<dbReference type="GO" id="GO:0015095">
    <property type="term" value="F:magnesium ion transmembrane transporter activity"/>
    <property type="evidence" value="ECO:0007669"/>
    <property type="project" value="TreeGrafter"/>
</dbReference>
<dbReference type="GO" id="GO:0000287">
    <property type="term" value="F:magnesium ion binding"/>
    <property type="evidence" value="ECO:0007669"/>
    <property type="project" value="TreeGrafter"/>
</dbReference>
<evidence type="ECO:0000256" key="8">
    <source>
        <dbReference type="ARBA" id="ARBA00022989"/>
    </source>
</evidence>
<dbReference type="PANTHER" id="PTHR46494">
    <property type="entry name" value="CORA FAMILY METAL ION TRANSPORTER (EUROFUNG)"/>
    <property type="match status" value="1"/>
</dbReference>
<evidence type="ECO:0000256" key="4">
    <source>
        <dbReference type="ARBA" id="ARBA00022475"/>
    </source>
</evidence>
<dbReference type="PANTHER" id="PTHR46494:SF3">
    <property type="entry name" value="ZINC TRANSPORT PROTEIN ZNTB"/>
    <property type="match status" value="1"/>
</dbReference>
<dbReference type="RefSeq" id="WP_057863290.1">
    <property type="nucleotide sequence ID" value="NZ_LLYB01000134.1"/>
</dbReference>
<evidence type="ECO:0000313" key="12">
    <source>
        <dbReference type="EMBL" id="KRR15482.1"/>
    </source>
</evidence>
<keyword evidence="4" id="KW-1003">Cell membrane</keyword>
<dbReference type="CDD" id="cd12834">
    <property type="entry name" value="ZntB_u1"/>
    <property type="match status" value="1"/>
</dbReference>
<evidence type="ECO:0000256" key="3">
    <source>
        <dbReference type="ARBA" id="ARBA00022448"/>
    </source>
</evidence>
<keyword evidence="10 11" id="KW-0472">Membrane</keyword>
<name>A0A0R3M670_9BRAD</name>
<proteinExistence type="inferred from homology"/>
<evidence type="ECO:0000256" key="7">
    <source>
        <dbReference type="ARBA" id="ARBA00022833"/>
    </source>
</evidence>
<dbReference type="Proteomes" id="UP000051660">
    <property type="component" value="Unassembled WGS sequence"/>
</dbReference>
<dbReference type="Pfam" id="PF01544">
    <property type="entry name" value="CorA"/>
    <property type="match status" value="1"/>
</dbReference>
<feature type="transmembrane region" description="Helical" evidence="11">
    <location>
        <begin position="321"/>
        <end position="340"/>
    </location>
</feature>
<dbReference type="EMBL" id="LLYB01000134">
    <property type="protein sequence ID" value="KRR15482.1"/>
    <property type="molecule type" value="Genomic_DNA"/>
</dbReference>
<comment type="caution">
    <text evidence="12">The sequence shown here is derived from an EMBL/GenBank/DDBJ whole genome shotgun (WGS) entry which is preliminary data.</text>
</comment>
<feature type="transmembrane region" description="Helical" evidence="11">
    <location>
        <begin position="286"/>
        <end position="309"/>
    </location>
</feature>